<organism evidence="1 2">
    <name type="scientific">Opisthorchis viverrini</name>
    <name type="common">Southeast Asian liver fluke</name>
    <dbReference type="NCBI Taxonomy" id="6198"/>
    <lineage>
        <taxon>Eukaryota</taxon>
        <taxon>Metazoa</taxon>
        <taxon>Spiralia</taxon>
        <taxon>Lophotrochozoa</taxon>
        <taxon>Platyhelminthes</taxon>
        <taxon>Trematoda</taxon>
        <taxon>Digenea</taxon>
        <taxon>Opisthorchiida</taxon>
        <taxon>Opisthorchiata</taxon>
        <taxon>Opisthorchiidae</taxon>
        <taxon>Opisthorchis</taxon>
    </lineage>
</organism>
<dbReference type="GeneID" id="20330348"/>
<dbReference type="OrthoDB" id="6262631at2759"/>
<dbReference type="KEGG" id="ovi:T265_16183"/>
<protein>
    <submittedName>
        <fullName evidence="1">Uncharacterized protein</fullName>
    </submittedName>
</protein>
<reference evidence="1 2" key="1">
    <citation type="submission" date="2013-11" db="EMBL/GenBank/DDBJ databases">
        <title>Opisthorchis viverrini - life in the bile duct.</title>
        <authorList>
            <person name="Young N.D."/>
            <person name="Nagarajan N."/>
            <person name="Lin S.J."/>
            <person name="Korhonen P.K."/>
            <person name="Jex A.R."/>
            <person name="Hall R.S."/>
            <person name="Safavi-Hemami H."/>
            <person name="Kaewkong W."/>
            <person name="Bertrand D."/>
            <person name="Gao S."/>
            <person name="Seet Q."/>
            <person name="Wongkham S."/>
            <person name="Teh B.T."/>
            <person name="Wongkham C."/>
            <person name="Intapan P.M."/>
            <person name="Maleewong W."/>
            <person name="Yang X."/>
            <person name="Hu M."/>
            <person name="Wang Z."/>
            <person name="Hofmann A."/>
            <person name="Sternberg P.W."/>
            <person name="Tan P."/>
            <person name="Wang J."/>
            <person name="Gasser R.B."/>
        </authorList>
    </citation>
    <scope>NUCLEOTIDE SEQUENCE [LARGE SCALE GENOMIC DNA]</scope>
</reference>
<dbReference type="CTD" id="20330348"/>
<dbReference type="EMBL" id="KL605033">
    <property type="protein sequence ID" value="KER18256.1"/>
    <property type="molecule type" value="Genomic_DNA"/>
</dbReference>
<gene>
    <name evidence="1" type="ORF">T265_16183</name>
</gene>
<evidence type="ECO:0000313" key="2">
    <source>
        <dbReference type="Proteomes" id="UP000054324"/>
    </source>
</evidence>
<dbReference type="Proteomes" id="UP000054324">
    <property type="component" value="Unassembled WGS sequence"/>
</dbReference>
<evidence type="ECO:0000313" key="1">
    <source>
        <dbReference type="EMBL" id="KER18256.1"/>
    </source>
</evidence>
<feature type="non-terminal residue" evidence="1">
    <location>
        <position position="39"/>
    </location>
</feature>
<keyword evidence="2" id="KW-1185">Reference proteome</keyword>
<sequence>MAVSCIEDLEGADIHGNRMWIPPACSMSMIEDHTGTTTD</sequence>
<name>A0A074YTY4_OPIVI</name>
<dbReference type="AlphaFoldDB" id="A0A074YTY4"/>
<accession>A0A074YTY4</accession>
<proteinExistence type="predicted"/>
<dbReference type="RefSeq" id="XP_009177997.1">
    <property type="nucleotide sequence ID" value="XM_009179733.1"/>
</dbReference>